<organism evidence="1 2">
    <name type="scientific">Anopheles merus</name>
    <name type="common">Mosquito</name>
    <dbReference type="NCBI Taxonomy" id="30066"/>
    <lineage>
        <taxon>Eukaryota</taxon>
        <taxon>Metazoa</taxon>
        <taxon>Ecdysozoa</taxon>
        <taxon>Arthropoda</taxon>
        <taxon>Hexapoda</taxon>
        <taxon>Insecta</taxon>
        <taxon>Pterygota</taxon>
        <taxon>Neoptera</taxon>
        <taxon>Endopterygota</taxon>
        <taxon>Diptera</taxon>
        <taxon>Nematocera</taxon>
        <taxon>Culicoidea</taxon>
        <taxon>Culicidae</taxon>
        <taxon>Anophelinae</taxon>
        <taxon>Anopheles</taxon>
    </lineage>
</organism>
<dbReference type="Proteomes" id="UP000075903">
    <property type="component" value="Unassembled WGS sequence"/>
</dbReference>
<evidence type="ECO:0000313" key="2">
    <source>
        <dbReference type="Proteomes" id="UP000075903"/>
    </source>
</evidence>
<dbReference type="AlphaFoldDB" id="A0A182VFE7"/>
<sequence>MHSHEQEKLFGDQILVLLRVELAGNEVFQIRVHLRVAFALRCNRTVEHVLGITHTVLGRLVLAAERGRILEIHRTSLIFRVPDRARIRRVAVRRQASVGFHLRLGTVRSFTRPTRHVLVAPQRAVLQIFLVPGRRVRVRAIEQRIVIELLRLEILGNACHQGEPAGGQLVHRGRIDVGVGCLG</sequence>
<evidence type="ECO:0000313" key="1">
    <source>
        <dbReference type="EnsemblMetazoa" id="AMEM014065-PA"/>
    </source>
</evidence>
<keyword evidence="2" id="KW-1185">Reference proteome</keyword>
<dbReference type="EnsemblMetazoa" id="AMEM014065-RA">
    <property type="protein sequence ID" value="AMEM014065-PA"/>
    <property type="gene ID" value="AMEM014065"/>
</dbReference>
<proteinExistence type="predicted"/>
<accession>A0A182VFE7</accession>
<dbReference type="VEuPathDB" id="VectorBase:AMEM014065"/>
<protein>
    <submittedName>
        <fullName evidence="1">Uncharacterized protein</fullName>
    </submittedName>
</protein>
<reference evidence="1" key="1">
    <citation type="submission" date="2020-05" db="UniProtKB">
        <authorList>
            <consortium name="EnsemblMetazoa"/>
        </authorList>
    </citation>
    <scope>IDENTIFICATION</scope>
    <source>
        <strain evidence="1">MAF</strain>
    </source>
</reference>
<name>A0A182VFE7_ANOME</name>